<proteinExistence type="predicted"/>
<accession>A0A9P8TQC6</accession>
<dbReference type="Proteomes" id="UP000774326">
    <property type="component" value="Unassembled WGS sequence"/>
</dbReference>
<evidence type="ECO:0000313" key="2">
    <source>
        <dbReference type="Proteomes" id="UP000774326"/>
    </source>
</evidence>
<reference evidence="1" key="2">
    <citation type="submission" date="2021-01" db="EMBL/GenBank/DDBJ databases">
        <authorList>
            <person name="Schikora-Tamarit M.A."/>
        </authorList>
    </citation>
    <scope>NUCLEOTIDE SEQUENCE</scope>
    <source>
        <strain evidence="1">CBS2887</strain>
    </source>
</reference>
<protein>
    <submittedName>
        <fullName evidence="1">Uncharacterized protein</fullName>
    </submittedName>
</protein>
<dbReference type="EMBL" id="JAEUBG010000862">
    <property type="protein sequence ID" value="KAH3687331.1"/>
    <property type="molecule type" value="Genomic_DNA"/>
</dbReference>
<comment type="caution">
    <text evidence="1">The sequence shown here is derived from an EMBL/GenBank/DDBJ whole genome shotgun (WGS) entry which is preliminary data.</text>
</comment>
<gene>
    <name evidence="1" type="ORF">WICPIJ_001675</name>
</gene>
<sequence>MNQLPISATGVQVSRALFRPLQRGDFVVMAFQFPEMPVVSDIPKSDNVVFMSRGKDIRIVLSPLQQVHRTAGLNARSLLLWFKDRGTVLIDPQIVQCDPKLTCKAKNPHT</sequence>
<keyword evidence="2" id="KW-1185">Reference proteome</keyword>
<name>A0A9P8TQC6_WICPI</name>
<reference evidence="1" key="1">
    <citation type="journal article" date="2021" name="Open Biol.">
        <title>Shared evolutionary footprints suggest mitochondrial oxidative damage underlies multiple complex I losses in fungi.</title>
        <authorList>
            <person name="Schikora-Tamarit M.A."/>
            <person name="Marcet-Houben M."/>
            <person name="Nosek J."/>
            <person name="Gabaldon T."/>
        </authorList>
    </citation>
    <scope>NUCLEOTIDE SEQUENCE</scope>
    <source>
        <strain evidence="1">CBS2887</strain>
    </source>
</reference>
<organism evidence="1 2">
    <name type="scientific">Wickerhamomyces pijperi</name>
    <name type="common">Yeast</name>
    <name type="synonym">Pichia pijperi</name>
    <dbReference type="NCBI Taxonomy" id="599730"/>
    <lineage>
        <taxon>Eukaryota</taxon>
        <taxon>Fungi</taxon>
        <taxon>Dikarya</taxon>
        <taxon>Ascomycota</taxon>
        <taxon>Saccharomycotina</taxon>
        <taxon>Saccharomycetes</taxon>
        <taxon>Phaffomycetales</taxon>
        <taxon>Wickerhamomycetaceae</taxon>
        <taxon>Wickerhamomyces</taxon>
    </lineage>
</organism>
<evidence type="ECO:0000313" key="1">
    <source>
        <dbReference type="EMBL" id="KAH3687331.1"/>
    </source>
</evidence>
<dbReference type="AlphaFoldDB" id="A0A9P8TQC6"/>